<comment type="similarity">
    <text evidence="2">Belongs to the prephenate/arogenate dehydrogenase family.</text>
</comment>
<keyword evidence="7" id="KW-0520">NAD</keyword>
<dbReference type="GO" id="GO:0070403">
    <property type="term" value="F:NAD+ binding"/>
    <property type="evidence" value="ECO:0007669"/>
    <property type="project" value="InterPro"/>
</dbReference>
<accession>D3UGC7</accession>
<evidence type="ECO:0000256" key="4">
    <source>
        <dbReference type="ARBA" id="ARBA00022498"/>
    </source>
</evidence>
<dbReference type="PANTHER" id="PTHR21363:SF0">
    <property type="entry name" value="PREPHENATE DEHYDROGENASE [NADP(+)]"/>
    <property type="match status" value="1"/>
</dbReference>
<dbReference type="GO" id="GO:0006571">
    <property type="term" value="P:tyrosine biosynthetic process"/>
    <property type="evidence" value="ECO:0007669"/>
    <property type="project" value="UniProtKB-KW"/>
</dbReference>
<dbReference type="HOGENOM" id="CLU_055968_2_0_7"/>
<dbReference type="FunFam" id="3.40.50.720:FF:000208">
    <property type="entry name" value="Prephenate dehydrogenase"/>
    <property type="match status" value="1"/>
</dbReference>
<dbReference type="InterPro" id="IPR036291">
    <property type="entry name" value="NAD(P)-bd_dom_sf"/>
</dbReference>
<gene>
    <name evidence="11" type="primary">tyrA</name>
    <name evidence="11" type="ordered locus">HMU02860</name>
</gene>
<evidence type="ECO:0000256" key="1">
    <source>
        <dbReference type="ARBA" id="ARBA00005067"/>
    </source>
</evidence>
<dbReference type="GO" id="GO:0004665">
    <property type="term" value="F:prephenate dehydrogenase (NADP+) activity"/>
    <property type="evidence" value="ECO:0007669"/>
    <property type="project" value="InterPro"/>
</dbReference>
<dbReference type="RefSeq" id="WP_013022641.1">
    <property type="nucleotide sequence ID" value="NC_013949.1"/>
</dbReference>
<evidence type="ECO:0000313" key="11">
    <source>
        <dbReference type="EMBL" id="CBG39548.1"/>
    </source>
</evidence>
<dbReference type="InterPro" id="IPR046826">
    <property type="entry name" value="PDH_N"/>
</dbReference>
<dbReference type="InterPro" id="IPR003099">
    <property type="entry name" value="Prephen_DH"/>
</dbReference>
<evidence type="ECO:0000256" key="7">
    <source>
        <dbReference type="ARBA" id="ARBA00023027"/>
    </source>
</evidence>
<dbReference type="NCBIfam" id="NF006307">
    <property type="entry name" value="PRK08507.1"/>
    <property type="match status" value="1"/>
</dbReference>
<name>D3UGC7_HELM1</name>
<dbReference type="AlphaFoldDB" id="D3UGC7"/>
<dbReference type="FunFam" id="1.10.3660.10:FF:000003">
    <property type="entry name" value="Prephenate dehydrogenase"/>
    <property type="match status" value="1"/>
</dbReference>
<keyword evidence="5" id="KW-0028">Amino-acid biosynthesis</keyword>
<reference evidence="11 12" key="1">
    <citation type="journal article" date="2010" name="BMC Genomics">
        <title>Comparative genomics and proteomics of Helicobacter mustelae, an ulcerogenic and carcinogenic gastric pathogen.</title>
        <authorList>
            <person name="O'Toole P.W."/>
            <person name="Snelling W.J."/>
            <person name="Canchaya C."/>
            <person name="Forde B.M."/>
            <person name="Hardie K.R."/>
            <person name="Josenhans C."/>
            <person name="Graham R.L.J."/>
            <person name="McMullan G."/>
            <person name="Parkhill J."/>
            <person name="Belda E."/>
            <person name="Bentley S.D."/>
        </authorList>
    </citation>
    <scope>NUCLEOTIDE SEQUENCE [LARGE SCALE GENOMIC DNA]</scope>
    <source>
        <strain evidence="12">ATCC 43772 / LMG 18044 / NCTC 12198 / 12198</strain>
    </source>
</reference>
<dbReference type="PROSITE" id="PS51176">
    <property type="entry name" value="PDH_ADH"/>
    <property type="match status" value="1"/>
</dbReference>
<keyword evidence="8" id="KW-0057">Aromatic amino acid biosynthesis</keyword>
<sequence>MQAGIIGLGLIGGSLGLALKETKMFKMILGYDCNSLHMQQALSLGLIDECIELHEIKQCDVIFLAIPLDAITKTLKNFGSLSPHSTIIDLGSAKEQILREIPQNLRKNYIGAHPMCGTENNGPKAAIKGLFDKKIVILTSIEQSGEFQVAFCKEIFIAIGMQIVKMQAKEHDEHIALISHLPHLISYALANTVLEQEKKEFILTLIGGGFRDMSRISKSSPIMWRDIFKQNRKNVLESLGLFEKQIQAAQQMLEKEDYQGLEKWMSNANSLKNFI</sequence>
<dbReference type="eggNOG" id="COG0287">
    <property type="taxonomic scope" value="Bacteria"/>
</dbReference>
<dbReference type="SUPFAM" id="SSF48179">
    <property type="entry name" value="6-phosphogluconate dehydrogenase C-terminal domain-like"/>
    <property type="match status" value="1"/>
</dbReference>
<evidence type="ECO:0000256" key="2">
    <source>
        <dbReference type="ARBA" id="ARBA00007964"/>
    </source>
</evidence>
<evidence type="ECO:0000313" key="12">
    <source>
        <dbReference type="Proteomes" id="UP000001522"/>
    </source>
</evidence>
<evidence type="ECO:0000256" key="9">
    <source>
        <dbReference type="ARBA" id="ARBA00049260"/>
    </source>
</evidence>
<dbReference type="Gene3D" id="3.40.50.720">
    <property type="entry name" value="NAD(P)-binding Rossmann-like Domain"/>
    <property type="match status" value="1"/>
</dbReference>
<dbReference type="Gene3D" id="1.10.3660.10">
    <property type="entry name" value="6-phosphogluconate dehydrogenase C-terminal like domain"/>
    <property type="match status" value="1"/>
</dbReference>
<evidence type="ECO:0000256" key="8">
    <source>
        <dbReference type="ARBA" id="ARBA00023141"/>
    </source>
</evidence>
<dbReference type="InterPro" id="IPR008927">
    <property type="entry name" value="6-PGluconate_DH-like_C_sf"/>
</dbReference>
<dbReference type="Pfam" id="PF20463">
    <property type="entry name" value="PDH_C"/>
    <property type="match status" value="1"/>
</dbReference>
<dbReference type="PANTHER" id="PTHR21363">
    <property type="entry name" value="PREPHENATE DEHYDROGENASE"/>
    <property type="match status" value="1"/>
</dbReference>
<dbReference type="GO" id="GO:0008977">
    <property type="term" value="F:prephenate dehydrogenase (NAD+) activity"/>
    <property type="evidence" value="ECO:0007669"/>
    <property type="project" value="UniProtKB-EC"/>
</dbReference>
<evidence type="ECO:0000256" key="5">
    <source>
        <dbReference type="ARBA" id="ARBA00022605"/>
    </source>
</evidence>
<organism evidence="11 12">
    <name type="scientific">Helicobacter mustelae (strain ATCC 43772 / CCUG 25715 / CIP 103759 / LMG 18044 / NCTC 12198 / R85-136P)</name>
    <name type="common">Campylobacter mustelae</name>
    <dbReference type="NCBI Taxonomy" id="679897"/>
    <lineage>
        <taxon>Bacteria</taxon>
        <taxon>Pseudomonadati</taxon>
        <taxon>Campylobacterota</taxon>
        <taxon>Epsilonproteobacteria</taxon>
        <taxon>Campylobacterales</taxon>
        <taxon>Helicobacteraceae</taxon>
        <taxon>Helicobacter</taxon>
    </lineage>
</organism>
<feature type="domain" description="Prephenate/arogenate dehydrogenase" evidence="10">
    <location>
        <begin position="1"/>
        <end position="275"/>
    </location>
</feature>
<keyword evidence="12" id="KW-1185">Reference proteome</keyword>
<dbReference type="EC" id="1.3.1.12" evidence="3"/>
<evidence type="ECO:0000256" key="3">
    <source>
        <dbReference type="ARBA" id="ARBA00012068"/>
    </source>
</evidence>
<comment type="catalytic activity">
    <reaction evidence="9">
        <text>prephenate + NAD(+) = 3-(4-hydroxyphenyl)pyruvate + CO2 + NADH</text>
        <dbReference type="Rhea" id="RHEA:13869"/>
        <dbReference type="ChEBI" id="CHEBI:16526"/>
        <dbReference type="ChEBI" id="CHEBI:29934"/>
        <dbReference type="ChEBI" id="CHEBI:36242"/>
        <dbReference type="ChEBI" id="CHEBI:57540"/>
        <dbReference type="ChEBI" id="CHEBI:57945"/>
        <dbReference type="EC" id="1.3.1.12"/>
    </reaction>
</comment>
<dbReference type="SUPFAM" id="SSF51735">
    <property type="entry name" value="NAD(P)-binding Rossmann-fold domains"/>
    <property type="match status" value="1"/>
</dbReference>
<dbReference type="Proteomes" id="UP000001522">
    <property type="component" value="Chromosome"/>
</dbReference>
<dbReference type="KEGG" id="hms:HMU02860"/>
<comment type="pathway">
    <text evidence="1">Amino-acid biosynthesis; L-tyrosine biosynthesis; (4-hydroxyphenyl)pyruvate from prephenate (NAD(+) route): step 1/1.</text>
</comment>
<proteinExistence type="inferred from homology"/>
<dbReference type="Pfam" id="PF02153">
    <property type="entry name" value="PDH_N"/>
    <property type="match status" value="1"/>
</dbReference>
<evidence type="ECO:0000256" key="6">
    <source>
        <dbReference type="ARBA" id="ARBA00023002"/>
    </source>
</evidence>
<dbReference type="InterPro" id="IPR050812">
    <property type="entry name" value="Preph/Arog_dehydrog"/>
</dbReference>
<evidence type="ECO:0000259" key="10">
    <source>
        <dbReference type="PROSITE" id="PS51176"/>
    </source>
</evidence>
<dbReference type="EMBL" id="FN555004">
    <property type="protein sequence ID" value="CBG39548.1"/>
    <property type="molecule type" value="Genomic_DNA"/>
</dbReference>
<dbReference type="InterPro" id="IPR046825">
    <property type="entry name" value="PDH_C"/>
</dbReference>
<dbReference type="STRING" id="679897.HMU02860"/>
<keyword evidence="4" id="KW-0827">Tyrosine biosynthesis</keyword>
<protein>
    <recommendedName>
        <fullName evidence="3">prephenate dehydrogenase</fullName>
        <ecNumber evidence="3">1.3.1.12</ecNumber>
    </recommendedName>
</protein>
<keyword evidence="6 11" id="KW-0560">Oxidoreductase</keyword>